<gene>
    <name evidence="1" type="ORF">S06H3_40453</name>
</gene>
<organism evidence="1">
    <name type="scientific">marine sediment metagenome</name>
    <dbReference type="NCBI Taxonomy" id="412755"/>
    <lineage>
        <taxon>unclassified sequences</taxon>
        <taxon>metagenomes</taxon>
        <taxon>ecological metagenomes</taxon>
    </lineage>
</organism>
<name>X1N0T4_9ZZZZ</name>
<evidence type="ECO:0000313" key="1">
    <source>
        <dbReference type="EMBL" id="GAI37627.1"/>
    </source>
</evidence>
<proteinExistence type="predicted"/>
<accession>X1N0T4</accession>
<comment type="caution">
    <text evidence="1">The sequence shown here is derived from an EMBL/GenBank/DDBJ whole genome shotgun (WGS) entry which is preliminary data.</text>
</comment>
<reference evidence="1" key="1">
    <citation type="journal article" date="2014" name="Front. Microbiol.">
        <title>High frequency of phylogenetically diverse reductive dehalogenase-homologous genes in deep subseafloor sedimentary metagenomes.</title>
        <authorList>
            <person name="Kawai M."/>
            <person name="Futagami T."/>
            <person name="Toyoda A."/>
            <person name="Takaki Y."/>
            <person name="Nishi S."/>
            <person name="Hori S."/>
            <person name="Arai W."/>
            <person name="Tsubouchi T."/>
            <person name="Morono Y."/>
            <person name="Uchiyama I."/>
            <person name="Ito T."/>
            <person name="Fujiyama A."/>
            <person name="Inagaki F."/>
            <person name="Takami H."/>
        </authorList>
    </citation>
    <scope>NUCLEOTIDE SEQUENCE</scope>
    <source>
        <strain evidence="1">Expedition CK06-06</strain>
    </source>
</reference>
<sequence length="55" mass="6390">MKTYGKARIIFPEIIVIDGKMYKPSVRPFFRDAISTAESIEKQIVLEEIESEDEK</sequence>
<dbReference type="AlphaFoldDB" id="X1N0T4"/>
<dbReference type="EMBL" id="BARV01024833">
    <property type="protein sequence ID" value="GAI37627.1"/>
    <property type="molecule type" value="Genomic_DNA"/>
</dbReference>
<protein>
    <submittedName>
        <fullName evidence="1">Uncharacterized protein</fullName>
    </submittedName>
</protein>